<evidence type="ECO:0000313" key="1">
    <source>
        <dbReference type="EMBL" id="OCT62815.1"/>
    </source>
</evidence>
<evidence type="ECO:0000313" key="2">
    <source>
        <dbReference type="Proteomes" id="UP000694892"/>
    </source>
</evidence>
<dbReference type="EMBL" id="CM004482">
    <property type="protein sequence ID" value="OCT62815.1"/>
    <property type="molecule type" value="Genomic_DNA"/>
</dbReference>
<gene>
    <name evidence="1" type="ORF">XELAEV_18043906mg</name>
</gene>
<sequence length="257" mass="27342">MPSELSLLPAPVPSLHSLLPAPVPSLHSLLPAPVPPELFLLPAPVPSLPILFPAPMPPELSLLQAPVLSLPSLQFLCHPYPPFPALVPPLPSSFLLLCHQNSSFFQPQELVHVLVCAQTLPPSSSCAFFTPTLSCSILPELTLLPVPVPSLPSLFPAPMPPELSHLPDLLPSLPSFLPASMPPELTLVPAPVPSLPSLFPAPMPPELSLLPAPLPSLLSLFPAPLHQNSPSFQLLCHLYLSSSSSCAILTVIKWLII</sequence>
<dbReference type="PRINTS" id="PR01217">
    <property type="entry name" value="PRICHEXTENSN"/>
</dbReference>
<dbReference type="AlphaFoldDB" id="A0A974BXR4"/>
<name>A0A974BXR4_XENLA</name>
<reference evidence="2" key="1">
    <citation type="journal article" date="2016" name="Nature">
        <title>Genome evolution in the allotetraploid frog Xenopus laevis.</title>
        <authorList>
            <person name="Session A.M."/>
            <person name="Uno Y."/>
            <person name="Kwon T."/>
            <person name="Chapman J.A."/>
            <person name="Toyoda A."/>
            <person name="Takahashi S."/>
            <person name="Fukui A."/>
            <person name="Hikosaka A."/>
            <person name="Suzuki A."/>
            <person name="Kondo M."/>
            <person name="van Heeringen S.J."/>
            <person name="Quigley I."/>
            <person name="Heinz S."/>
            <person name="Ogino H."/>
            <person name="Ochi H."/>
            <person name="Hellsten U."/>
            <person name="Lyons J.B."/>
            <person name="Simakov O."/>
            <person name="Putnam N."/>
            <person name="Stites J."/>
            <person name="Kuroki Y."/>
            <person name="Tanaka T."/>
            <person name="Michiue T."/>
            <person name="Watanabe M."/>
            <person name="Bogdanovic O."/>
            <person name="Lister R."/>
            <person name="Georgiou G."/>
            <person name="Paranjpe S.S."/>
            <person name="van Kruijsbergen I."/>
            <person name="Shu S."/>
            <person name="Carlson J."/>
            <person name="Kinoshita T."/>
            <person name="Ohta Y."/>
            <person name="Mawaribuchi S."/>
            <person name="Jenkins J."/>
            <person name="Grimwood J."/>
            <person name="Schmutz J."/>
            <person name="Mitros T."/>
            <person name="Mozaffari S.V."/>
            <person name="Suzuki Y."/>
            <person name="Haramoto Y."/>
            <person name="Yamamoto T.S."/>
            <person name="Takagi C."/>
            <person name="Heald R."/>
            <person name="Miller K."/>
            <person name="Haudenschild C."/>
            <person name="Kitzman J."/>
            <person name="Nakayama T."/>
            <person name="Izutsu Y."/>
            <person name="Robert J."/>
            <person name="Fortriede J."/>
            <person name="Burns K."/>
            <person name="Lotay V."/>
            <person name="Karimi K."/>
            <person name="Yasuoka Y."/>
            <person name="Dichmann D.S."/>
            <person name="Flajnik M.F."/>
            <person name="Houston D.W."/>
            <person name="Shendure J."/>
            <person name="DuPasquier L."/>
            <person name="Vize P.D."/>
            <person name="Zorn A.M."/>
            <person name="Ito M."/>
            <person name="Marcotte E.M."/>
            <person name="Wallingford J.B."/>
            <person name="Ito Y."/>
            <person name="Asashima M."/>
            <person name="Ueno N."/>
            <person name="Matsuda Y."/>
            <person name="Veenstra G.J."/>
            <person name="Fujiyama A."/>
            <person name="Harland R.M."/>
            <person name="Taira M."/>
            <person name="Rokhsar D.S."/>
        </authorList>
    </citation>
    <scope>NUCLEOTIDE SEQUENCE [LARGE SCALE GENOMIC DNA]</scope>
    <source>
        <strain evidence="2">J</strain>
    </source>
</reference>
<dbReference type="Proteomes" id="UP000694892">
    <property type="component" value="Chromosome 9_10L"/>
</dbReference>
<organism evidence="1 2">
    <name type="scientific">Xenopus laevis</name>
    <name type="common">African clawed frog</name>
    <dbReference type="NCBI Taxonomy" id="8355"/>
    <lineage>
        <taxon>Eukaryota</taxon>
        <taxon>Metazoa</taxon>
        <taxon>Chordata</taxon>
        <taxon>Craniata</taxon>
        <taxon>Vertebrata</taxon>
        <taxon>Euteleostomi</taxon>
        <taxon>Amphibia</taxon>
        <taxon>Batrachia</taxon>
        <taxon>Anura</taxon>
        <taxon>Pipoidea</taxon>
        <taxon>Pipidae</taxon>
        <taxon>Xenopodinae</taxon>
        <taxon>Xenopus</taxon>
        <taxon>Xenopus</taxon>
    </lineage>
</organism>
<protein>
    <submittedName>
        <fullName evidence="1">Uncharacterized protein</fullName>
    </submittedName>
</protein>
<proteinExistence type="predicted"/>
<accession>A0A974BXR4</accession>